<protein>
    <submittedName>
        <fullName evidence="2">Uncharacterized protein</fullName>
    </submittedName>
</protein>
<sequence>MSTQEQPVLDSSPVQLPPISDFPTRRSLKRSASVASLPTPPRTRHKRSRGQIRSPTSRHVADESDSNSDWASSDNSAYATPITRVKSKSSGDEASQPLDVPVKRTAFVLSSHDDDEEEETAFWMGGKRQDSEKAKKESEQGEPLEPSPRPALLRYNFKGPVSPPPSRRQPRVPPNRATSIEPPAAAPSTPPRKLFLRAPPTLAKTPTRKTRKTWSKKLPTRDSPDNPFLNNDTGVPNKKGPSEWDCSDDEARELVLPKSVCTEGEPTPVSSYGERPTITYVFRGQKATMANPLYSVSPDAVVASRLPIDHPDYEPLEVCPPKRLFFSGGKRKTRDNSRDSIGFSEGAKRVRSHVSDSDADGLQSGGEETKEDNKIVLPSDEDREPVFTKPPREPSQHRPDPEQESDAREALRRAREARERRVRADKEHLGQSEGLRAGAVVTQRDDPIRRACGPPRNA</sequence>
<dbReference type="EMBL" id="KN831991">
    <property type="protein sequence ID" value="KIO00989.1"/>
    <property type="molecule type" value="Genomic_DNA"/>
</dbReference>
<evidence type="ECO:0000256" key="1">
    <source>
        <dbReference type="SAM" id="MobiDB-lite"/>
    </source>
</evidence>
<evidence type="ECO:0000313" key="3">
    <source>
        <dbReference type="Proteomes" id="UP000054217"/>
    </source>
</evidence>
<gene>
    <name evidence="2" type="ORF">M404DRAFT_28985</name>
</gene>
<keyword evidence="3" id="KW-1185">Reference proteome</keyword>
<feature type="compositionally biased region" description="Basic and acidic residues" evidence="1">
    <location>
        <begin position="127"/>
        <end position="139"/>
    </location>
</feature>
<feature type="compositionally biased region" description="Low complexity" evidence="1">
    <location>
        <begin position="67"/>
        <end position="79"/>
    </location>
</feature>
<organism evidence="2 3">
    <name type="scientific">Pisolithus tinctorius Marx 270</name>
    <dbReference type="NCBI Taxonomy" id="870435"/>
    <lineage>
        <taxon>Eukaryota</taxon>
        <taxon>Fungi</taxon>
        <taxon>Dikarya</taxon>
        <taxon>Basidiomycota</taxon>
        <taxon>Agaricomycotina</taxon>
        <taxon>Agaricomycetes</taxon>
        <taxon>Agaricomycetidae</taxon>
        <taxon>Boletales</taxon>
        <taxon>Sclerodermatineae</taxon>
        <taxon>Pisolithaceae</taxon>
        <taxon>Pisolithus</taxon>
    </lineage>
</organism>
<feature type="region of interest" description="Disordered" evidence="1">
    <location>
        <begin position="1"/>
        <end position="247"/>
    </location>
</feature>
<accession>A0A0C3P0W3</accession>
<reference evidence="3" key="2">
    <citation type="submission" date="2015-01" db="EMBL/GenBank/DDBJ databases">
        <title>Evolutionary Origins and Diversification of the Mycorrhizal Mutualists.</title>
        <authorList>
            <consortium name="DOE Joint Genome Institute"/>
            <consortium name="Mycorrhizal Genomics Consortium"/>
            <person name="Kohler A."/>
            <person name="Kuo A."/>
            <person name="Nagy L.G."/>
            <person name="Floudas D."/>
            <person name="Copeland A."/>
            <person name="Barry K.W."/>
            <person name="Cichocki N."/>
            <person name="Veneault-Fourrey C."/>
            <person name="LaButti K."/>
            <person name="Lindquist E.A."/>
            <person name="Lipzen A."/>
            <person name="Lundell T."/>
            <person name="Morin E."/>
            <person name="Murat C."/>
            <person name="Riley R."/>
            <person name="Ohm R."/>
            <person name="Sun H."/>
            <person name="Tunlid A."/>
            <person name="Henrissat B."/>
            <person name="Grigoriev I.V."/>
            <person name="Hibbett D.S."/>
            <person name="Martin F."/>
        </authorList>
    </citation>
    <scope>NUCLEOTIDE SEQUENCE [LARGE SCALE GENOMIC DNA]</scope>
    <source>
        <strain evidence="3">Marx 270</strain>
    </source>
</reference>
<proteinExistence type="predicted"/>
<dbReference type="AlphaFoldDB" id="A0A0C3P0W3"/>
<dbReference type="InParanoid" id="A0A0C3P0W3"/>
<reference evidence="2 3" key="1">
    <citation type="submission" date="2014-04" db="EMBL/GenBank/DDBJ databases">
        <authorList>
            <consortium name="DOE Joint Genome Institute"/>
            <person name="Kuo A."/>
            <person name="Kohler A."/>
            <person name="Costa M.D."/>
            <person name="Nagy L.G."/>
            <person name="Floudas D."/>
            <person name="Copeland A."/>
            <person name="Barry K.W."/>
            <person name="Cichocki N."/>
            <person name="Veneault-Fourrey C."/>
            <person name="LaButti K."/>
            <person name="Lindquist E.A."/>
            <person name="Lipzen A."/>
            <person name="Lundell T."/>
            <person name="Morin E."/>
            <person name="Murat C."/>
            <person name="Sun H."/>
            <person name="Tunlid A."/>
            <person name="Henrissat B."/>
            <person name="Grigoriev I.V."/>
            <person name="Hibbett D.S."/>
            <person name="Martin F."/>
            <person name="Nordberg H.P."/>
            <person name="Cantor M.N."/>
            <person name="Hua S.X."/>
        </authorList>
    </citation>
    <scope>NUCLEOTIDE SEQUENCE [LARGE SCALE GENOMIC DNA]</scope>
    <source>
        <strain evidence="2 3">Marx 270</strain>
    </source>
</reference>
<feature type="compositionally biased region" description="Basic and acidic residues" evidence="1">
    <location>
        <begin position="384"/>
        <end position="430"/>
    </location>
</feature>
<dbReference type="OrthoDB" id="3364608at2759"/>
<feature type="compositionally biased region" description="Basic residues" evidence="1">
    <location>
        <begin position="206"/>
        <end position="215"/>
    </location>
</feature>
<dbReference type="HOGENOM" id="CLU_043844_0_0_1"/>
<feature type="region of interest" description="Disordered" evidence="1">
    <location>
        <begin position="320"/>
        <end position="458"/>
    </location>
</feature>
<name>A0A0C3P0W3_PISTI</name>
<dbReference type="Proteomes" id="UP000054217">
    <property type="component" value="Unassembled WGS sequence"/>
</dbReference>
<evidence type="ECO:0000313" key="2">
    <source>
        <dbReference type="EMBL" id="KIO00989.1"/>
    </source>
</evidence>
<dbReference type="STRING" id="870435.A0A0C3P0W3"/>
<feature type="compositionally biased region" description="Pro residues" evidence="1">
    <location>
        <begin position="161"/>
        <end position="173"/>
    </location>
</feature>